<keyword evidence="3" id="KW-1185">Reference proteome</keyword>
<dbReference type="CDD" id="cd03714">
    <property type="entry name" value="RT_DIRS1"/>
    <property type="match status" value="1"/>
</dbReference>
<dbReference type="OrthoDB" id="2348824at2759"/>
<organism evidence="2 3">
    <name type="scientific">Mytilus galloprovincialis</name>
    <name type="common">Mediterranean mussel</name>
    <dbReference type="NCBI Taxonomy" id="29158"/>
    <lineage>
        <taxon>Eukaryota</taxon>
        <taxon>Metazoa</taxon>
        <taxon>Spiralia</taxon>
        <taxon>Lophotrochozoa</taxon>
        <taxon>Mollusca</taxon>
        <taxon>Bivalvia</taxon>
        <taxon>Autobranchia</taxon>
        <taxon>Pteriomorphia</taxon>
        <taxon>Mytilida</taxon>
        <taxon>Mytiloidea</taxon>
        <taxon>Mytilidae</taxon>
        <taxon>Mytilinae</taxon>
        <taxon>Mytilus</taxon>
    </lineage>
</organism>
<evidence type="ECO:0000313" key="2">
    <source>
        <dbReference type="EMBL" id="VDI61390.1"/>
    </source>
</evidence>
<dbReference type="EMBL" id="UYJE01008149">
    <property type="protein sequence ID" value="VDI61390.1"/>
    <property type="molecule type" value="Genomic_DNA"/>
</dbReference>
<dbReference type="SUPFAM" id="SSF56672">
    <property type="entry name" value="DNA/RNA polymerases"/>
    <property type="match status" value="1"/>
</dbReference>
<feature type="domain" description="Reverse transcriptase" evidence="1">
    <location>
        <begin position="21"/>
        <end position="203"/>
    </location>
</feature>
<dbReference type="Pfam" id="PF00078">
    <property type="entry name" value="RVT_1"/>
    <property type="match status" value="1"/>
</dbReference>
<dbReference type="AlphaFoldDB" id="A0A8B6GAN4"/>
<dbReference type="Gene3D" id="3.30.70.270">
    <property type="match status" value="1"/>
</dbReference>
<protein>
    <recommendedName>
        <fullName evidence="1">Reverse transcriptase domain-containing protein</fullName>
    </recommendedName>
</protein>
<name>A0A8B6GAN4_MYTGA</name>
<dbReference type="InterPro" id="IPR000477">
    <property type="entry name" value="RT_dom"/>
</dbReference>
<dbReference type="InterPro" id="IPR043502">
    <property type="entry name" value="DNA/RNA_pol_sf"/>
</dbReference>
<evidence type="ECO:0000259" key="1">
    <source>
        <dbReference type="PROSITE" id="PS50878"/>
    </source>
</evidence>
<sequence>MSQIWNFLKQEVKNLLEKDAVEIVQKTHIQTGFYSTLFLVEKKNGKLRPVINLRPLNQYLKKQHFKMDTMTKVLNLVKKGDWACSLDLQDAYLHVPIFPKHRKYLRFAIDETVYQFKVLCFGPTSSPRVFTKIVSVVAAHLRKQGIRLAVYLDDWLIVDQQKSVLVKNRDTTITLLTSLGFIINTEKSDLIPTQTITYIGGLFRLDLGLVYPTPERIKNLKITIIQLMKGQISARHYLKVLGLIASCLELIPNSRLFMRPIQMHLLQVWRPSKMSLEYQIPCTQELKAHLAWWLCQANTMKGRSLFQESTSVTITTDASMTGWGGTFRDTNSTGSVVDKSIGIAQSHKQSGVGSSIPNSQTFPSYLNKQTCTNSFRQYNSSTVHKQTRGTKSIQLCSQTWNLWNMVLTNKIVIKAAHIAGVKNILADQLSRIKVKPTEWSLNKAILNKIFLEWGSPTIDLFASAQNRKCPVFLKPDSIFIPAKIGLCNNNINTVTIVHPVNLALIQHFFSSETYNSILGDTIFPEPADITLPNLHFYNHTFNSVIAQDNNLHLSLKRIAQAAKADRKIFTSLSEPLLDGDIDIDD</sequence>
<dbReference type="PANTHER" id="PTHR33050:SF7">
    <property type="entry name" value="RIBONUCLEASE H"/>
    <property type="match status" value="1"/>
</dbReference>
<dbReference type="Gene3D" id="3.10.10.10">
    <property type="entry name" value="HIV Type 1 Reverse Transcriptase, subunit A, domain 1"/>
    <property type="match status" value="1"/>
</dbReference>
<evidence type="ECO:0000313" key="3">
    <source>
        <dbReference type="Proteomes" id="UP000596742"/>
    </source>
</evidence>
<accession>A0A8B6GAN4</accession>
<dbReference type="InterPro" id="IPR043128">
    <property type="entry name" value="Rev_trsase/Diguanyl_cyclase"/>
</dbReference>
<dbReference type="PROSITE" id="PS50878">
    <property type="entry name" value="RT_POL"/>
    <property type="match status" value="1"/>
</dbReference>
<dbReference type="Proteomes" id="UP000596742">
    <property type="component" value="Unassembled WGS sequence"/>
</dbReference>
<dbReference type="PANTHER" id="PTHR33050">
    <property type="entry name" value="REVERSE TRANSCRIPTASE DOMAIN-CONTAINING PROTEIN"/>
    <property type="match status" value="1"/>
</dbReference>
<gene>
    <name evidence="2" type="ORF">MGAL_10B048698</name>
</gene>
<comment type="caution">
    <text evidence="2">The sequence shown here is derived from an EMBL/GenBank/DDBJ whole genome shotgun (WGS) entry which is preliminary data.</text>
</comment>
<proteinExistence type="predicted"/>
<reference evidence="2" key="1">
    <citation type="submission" date="2018-11" db="EMBL/GenBank/DDBJ databases">
        <authorList>
            <person name="Alioto T."/>
            <person name="Alioto T."/>
        </authorList>
    </citation>
    <scope>NUCLEOTIDE SEQUENCE</scope>
</reference>
<dbReference type="InterPro" id="IPR052055">
    <property type="entry name" value="Hepadnavirus_pol/RT"/>
</dbReference>